<dbReference type="GO" id="GO:0000155">
    <property type="term" value="F:phosphorelay sensor kinase activity"/>
    <property type="evidence" value="ECO:0007669"/>
    <property type="project" value="InterPro"/>
</dbReference>
<evidence type="ECO:0000256" key="2">
    <source>
        <dbReference type="ARBA" id="ARBA00004236"/>
    </source>
</evidence>
<proteinExistence type="predicted"/>
<feature type="transmembrane region" description="Helical" evidence="12">
    <location>
        <begin position="261"/>
        <end position="284"/>
    </location>
</feature>
<keyword evidence="7" id="KW-0547">Nucleotide-binding</keyword>
<evidence type="ECO:0000256" key="6">
    <source>
        <dbReference type="ARBA" id="ARBA00022679"/>
    </source>
</evidence>
<dbReference type="InterPro" id="IPR036097">
    <property type="entry name" value="HisK_dim/P_sf"/>
</dbReference>
<evidence type="ECO:0000256" key="4">
    <source>
        <dbReference type="ARBA" id="ARBA00022475"/>
    </source>
</evidence>
<feature type="transmembrane region" description="Helical" evidence="12">
    <location>
        <begin position="6"/>
        <end position="25"/>
    </location>
</feature>
<dbReference type="SUPFAM" id="SSF47384">
    <property type="entry name" value="Homodimeric domain of signal transducing histidine kinase"/>
    <property type="match status" value="1"/>
</dbReference>
<keyword evidence="8" id="KW-0418">Kinase</keyword>
<keyword evidence="12" id="KW-1133">Transmembrane helix</keyword>
<sequence>MKKSTIWILAGIMAFAFFGLLYLQITYLRESIRIRSDQFNEIINRSLLQVSRSLELDQTQKYLNEAFLENQKKQAAAYNRSLSLQNQMQEETVTHQQRVKMTAPDMEINMELNMSTTTQTPKSQIFQSPSKGGTNAISKTIFGMQDEQKKKYLYESDIMNEVLNRIINTASNIPIAERVNLKSLEVLIRNEIKGNGIELPFQYEVVDKNDKPIYQQPFFTMQNRKDYYLQSLFPNDPQDKVTYLKVYFPDKDKYLFSEVKFLYPSILFTFILLVTFIIIIYITFRQKRLSEMKSDFMNNMTHELKTPVSTISLAAQMLKDGSITKSPEVFKHISGVINDETERLSFQVEKVLQMSLFEKQKATLKMKELDANDVVVSVANTFQIKVEKFGGNLDIDLEATESAIEADKMHFTNVLFNLLDNAVKYRREDVPLELMIRTWNSNNKLYISVEDNGIGIKKEFVKKIFERFYRVSTGNRHDVKGFGLGLAYVRKIVEDHKGTIKAESELGKGTKFIICLPIMKNNEQLK</sequence>
<dbReference type="PROSITE" id="PS50109">
    <property type="entry name" value="HIS_KIN"/>
    <property type="match status" value="1"/>
</dbReference>
<keyword evidence="4" id="KW-1003">Cell membrane</keyword>
<dbReference type="RefSeq" id="WP_006801483.1">
    <property type="nucleotide sequence ID" value="NZ_LT599032.1"/>
</dbReference>
<protein>
    <recommendedName>
        <fullName evidence="3">histidine kinase</fullName>
        <ecNumber evidence="3">2.7.13.3</ecNumber>
    </recommendedName>
</protein>
<accession>A0A212J0N4</accession>
<dbReference type="Gene3D" id="1.10.287.130">
    <property type="match status" value="1"/>
</dbReference>
<dbReference type="GO" id="GO:0005524">
    <property type="term" value="F:ATP binding"/>
    <property type="evidence" value="ECO:0007669"/>
    <property type="project" value="UniProtKB-KW"/>
</dbReference>
<dbReference type="InterPro" id="IPR036890">
    <property type="entry name" value="HATPase_C_sf"/>
</dbReference>
<keyword evidence="10" id="KW-0902">Two-component regulatory system</keyword>
<dbReference type="Gene3D" id="3.30.565.10">
    <property type="entry name" value="Histidine kinase-like ATPase, C-terminal domain"/>
    <property type="match status" value="1"/>
</dbReference>
<evidence type="ECO:0000256" key="9">
    <source>
        <dbReference type="ARBA" id="ARBA00022840"/>
    </source>
</evidence>
<keyword evidence="12" id="KW-0812">Transmembrane</keyword>
<evidence type="ECO:0000256" key="10">
    <source>
        <dbReference type="ARBA" id="ARBA00023012"/>
    </source>
</evidence>
<dbReference type="EC" id="2.7.13.3" evidence="3"/>
<comment type="catalytic activity">
    <reaction evidence="1">
        <text>ATP + protein L-histidine = ADP + protein N-phospho-L-histidine.</text>
        <dbReference type="EC" id="2.7.13.3"/>
    </reaction>
</comment>
<evidence type="ECO:0000259" key="13">
    <source>
        <dbReference type="PROSITE" id="PS50109"/>
    </source>
</evidence>
<dbReference type="CDD" id="cd00082">
    <property type="entry name" value="HisKA"/>
    <property type="match status" value="1"/>
</dbReference>
<keyword evidence="9" id="KW-0067">ATP-binding</keyword>
<keyword evidence="6 14" id="KW-0808">Transferase</keyword>
<dbReference type="EMBL" id="FLUM01000001">
    <property type="protein sequence ID" value="SBV92991.1"/>
    <property type="molecule type" value="Genomic_DNA"/>
</dbReference>
<dbReference type="SUPFAM" id="SSF55874">
    <property type="entry name" value="ATPase domain of HSP90 chaperone/DNA topoisomerase II/histidine kinase"/>
    <property type="match status" value="1"/>
</dbReference>
<dbReference type="GO" id="GO:0005886">
    <property type="term" value="C:plasma membrane"/>
    <property type="evidence" value="ECO:0007669"/>
    <property type="project" value="UniProtKB-SubCell"/>
</dbReference>
<dbReference type="SMART" id="SM00387">
    <property type="entry name" value="HATPase_c"/>
    <property type="match status" value="1"/>
</dbReference>
<dbReference type="PRINTS" id="PR00344">
    <property type="entry name" value="BCTRLSENSOR"/>
</dbReference>
<dbReference type="Pfam" id="PF02518">
    <property type="entry name" value="HATPase_c"/>
    <property type="match status" value="1"/>
</dbReference>
<evidence type="ECO:0000256" key="3">
    <source>
        <dbReference type="ARBA" id="ARBA00012438"/>
    </source>
</evidence>
<dbReference type="InterPro" id="IPR003594">
    <property type="entry name" value="HATPase_dom"/>
</dbReference>
<evidence type="ECO:0000256" key="8">
    <source>
        <dbReference type="ARBA" id="ARBA00022777"/>
    </source>
</evidence>
<dbReference type="InterPro" id="IPR004358">
    <property type="entry name" value="Sig_transdc_His_kin-like_C"/>
</dbReference>
<evidence type="ECO:0000256" key="11">
    <source>
        <dbReference type="ARBA" id="ARBA00023136"/>
    </source>
</evidence>
<dbReference type="PANTHER" id="PTHR43547">
    <property type="entry name" value="TWO-COMPONENT HISTIDINE KINASE"/>
    <property type="match status" value="1"/>
</dbReference>
<dbReference type="InterPro" id="IPR005467">
    <property type="entry name" value="His_kinase_dom"/>
</dbReference>
<evidence type="ECO:0000256" key="1">
    <source>
        <dbReference type="ARBA" id="ARBA00000085"/>
    </source>
</evidence>
<evidence type="ECO:0000256" key="5">
    <source>
        <dbReference type="ARBA" id="ARBA00022553"/>
    </source>
</evidence>
<dbReference type="CDD" id="cd00075">
    <property type="entry name" value="HATPase"/>
    <property type="match status" value="1"/>
</dbReference>
<gene>
    <name evidence="14" type="primary">rprX</name>
    <name evidence="14" type="ORF">KL86DYS1_10752</name>
</gene>
<dbReference type="PANTHER" id="PTHR43547:SF2">
    <property type="entry name" value="HYBRID SIGNAL TRANSDUCTION HISTIDINE KINASE C"/>
    <property type="match status" value="1"/>
</dbReference>
<evidence type="ECO:0000256" key="7">
    <source>
        <dbReference type="ARBA" id="ARBA00022741"/>
    </source>
</evidence>
<dbReference type="FunFam" id="3.30.565.10:FF:000023">
    <property type="entry name" value="PAS domain-containing sensor histidine kinase"/>
    <property type="match status" value="1"/>
</dbReference>
<organism evidence="14">
    <name type="scientific">uncultured Dysgonomonas sp</name>
    <dbReference type="NCBI Taxonomy" id="206096"/>
    <lineage>
        <taxon>Bacteria</taxon>
        <taxon>Pseudomonadati</taxon>
        <taxon>Bacteroidota</taxon>
        <taxon>Bacteroidia</taxon>
        <taxon>Bacteroidales</taxon>
        <taxon>Dysgonomonadaceae</taxon>
        <taxon>Dysgonomonas</taxon>
        <taxon>environmental samples</taxon>
    </lineage>
</organism>
<keyword evidence="11 12" id="KW-0472">Membrane</keyword>
<evidence type="ECO:0000313" key="14">
    <source>
        <dbReference type="EMBL" id="SBV92991.1"/>
    </source>
</evidence>
<dbReference type="Pfam" id="PF00512">
    <property type="entry name" value="HisKA"/>
    <property type="match status" value="1"/>
</dbReference>
<keyword evidence="5" id="KW-0597">Phosphoprotein</keyword>
<dbReference type="InterPro" id="IPR003661">
    <property type="entry name" value="HisK_dim/P_dom"/>
</dbReference>
<feature type="domain" description="Histidine kinase" evidence="13">
    <location>
        <begin position="299"/>
        <end position="520"/>
    </location>
</feature>
<reference evidence="14" key="1">
    <citation type="submission" date="2016-04" db="EMBL/GenBank/DDBJ databases">
        <authorList>
            <person name="Evans L.H."/>
            <person name="Alamgir A."/>
            <person name="Owens N."/>
            <person name="Weber N.D."/>
            <person name="Virtaneva K."/>
            <person name="Barbian K."/>
            <person name="Babar A."/>
            <person name="Rosenke K."/>
        </authorList>
    </citation>
    <scope>NUCLEOTIDE SEQUENCE</scope>
    <source>
        <strain evidence="14">86-1</strain>
    </source>
</reference>
<dbReference type="AlphaFoldDB" id="A0A212J0N4"/>
<evidence type="ECO:0000256" key="12">
    <source>
        <dbReference type="SAM" id="Phobius"/>
    </source>
</evidence>
<name>A0A212J0N4_9BACT</name>
<comment type="subcellular location">
    <subcellularLocation>
        <location evidence="2">Cell membrane</location>
    </subcellularLocation>
</comment>
<dbReference type="SMART" id="SM00388">
    <property type="entry name" value="HisKA"/>
    <property type="match status" value="1"/>
</dbReference>